<comment type="caution">
    <text evidence="2">The sequence shown here is derived from an EMBL/GenBank/DDBJ whole genome shotgun (WGS) entry which is preliminary data.</text>
</comment>
<dbReference type="InterPro" id="IPR012337">
    <property type="entry name" value="RNaseH-like_sf"/>
</dbReference>
<feature type="domain" description="Reverse transcriptase" evidence="1">
    <location>
        <begin position="33"/>
        <end position="306"/>
    </location>
</feature>
<protein>
    <recommendedName>
        <fullName evidence="1">Reverse transcriptase domain-containing protein</fullName>
    </recommendedName>
</protein>
<dbReference type="SUPFAM" id="SSF53098">
    <property type="entry name" value="Ribonuclease H-like"/>
    <property type="match status" value="1"/>
</dbReference>
<dbReference type="PANTHER" id="PTHR19446">
    <property type="entry name" value="REVERSE TRANSCRIPTASES"/>
    <property type="match status" value="1"/>
</dbReference>
<accession>A0A820K150</accession>
<dbReference type="GO" id="GO:0003676">
    <property type="term" value="F:nucleic acid binding"/>
    <property type="evidence" value="ECO:0007669"/>
    <property type="project" value="InterPro"/>
</dbReference>
<organism evidence="2 3">
    <name type="scientific">Rotaria magnacalcarata</name>
    <dbReference type="NCBI Taxonomy" id="392030"/>
    <lineage>
        <taxon>Eukaryota</taxon>
        <taxon>Metazoa</taxon>
        <taxon>Spiralia</taxon>
        <taxon>Gnathifera</taxon>
        <taxon>Rotifera</taxon>
        <taxon>Eurotatoria</taxon>
        <taxon>Bdelloidea</taxon>
        <taxon>Philodinida</taxon>
        <taxon>Philodinidae</taxon>
        <taxon>Rotaria</taxon>
    </lineage>
</organism>
<dbReference type="Gene3D" id="3.30.420.10">
    <property type="entry name" value="Ribonuclease H-like superfamily/Ribonuclease H"/>
    <property type="match status" value="1"/>
</dbReference>
<reference evidence="2" key="1">
    <citation type="submission" date="2021-02" db="EMBL/GenBank/DDBJ databases">
        <authorList>
            <person name="Nowell W R."/>
        </authorList>
    </citation>
    <scope>NUCLEOTIDE SEQUENCE</scope>
</reference>
<dbReference type="PROSITE" id="PS50878">
    <property type="entry name" value="RT_POL"/>
    <property type="match status" value="1"/>
</dbReference>
<evidence type="ECO:0000313" key="3">
    <source>
        <dbReference type="Proteomes" id="UP000663842"/>
    </source>
</evidence>
<feature type="non-terminal residue" evidence="2">
    <location>
        <position position="1"/>
    </location>
</feature>
<dbReference type="InterPro" id="IPR036397">
    <property type="entry name" value="RNaseH_sf"/>
</dbReference>
<dbReference type="Proteomes" id="UP000663842">
    <property type="component" value="Unassembled WGS sequence"/>
</dbReference>
<dbReference type="AlphaFoldDB" id="A0A820K150"/>
<dbReference type="InterPro" id="IPR000477">
    <property type="entry name" value="RT_dom"/>
</dbReference>
<proteinExistence type="predicted"/>
<name>A0A820K150_9BILA</name>
<evidence type="ECO:0000313" key="2">
    <source>
        <dbReference type="EMBL" id="CAF4332883.1"/>
    </source>
</evidence>
<evidence type="ECO:0000259" key="1">
    <source>
        <dbReference type="PROSITE" id="PS50878"/>
    </source>
</evidence>
<gene>
    <name evidence="2" type="ORF">UXM345_LOCUS35097</name>
</gene>
<dbReference type="EMBL" id="CAJOBF010013752">
    <property type="protein sequence ID" value="CAF4332883.1"/>
    <property type="molecule type" value="Genomic_DNA"/>
</dbReference>
<sequence>CKDTAPGPDNVTYVMLRHLPDTSFNFLLSLYNAIWTSHIIPNNWGHAQILFFPKPNKDPTLPTLISCISKLIEKMVAAWLSHILETKNYFSAYQFEFRKGQSMIDALQHLTTNIQNSFSNNSHVLVVFIDVEIAYDTTWRRGILNILMRIGIQGHLMQFIKNFLSNRTFQVQLRQNLSSVYEAQEGVPQGAALSIILFLVAINTIATEIPSGIKFVLYADDLETPYQMPPWKLPHIKCCRELLHLNKQTMPESQIRAEFINHSQKHNAAIAIYTDGSKTNEHVAAAATPGNVFSVSRLMTFASIYTAELVAIIKALRYINLQNSTLFVI</sequence>
<dbReference type="Pfam" id="PF00078">
    <property type="entry name" value="RVT_1"/>
    <property type="match status" value="1"/>
</dbReference>